<evidence type="ECO:0000313" key="3">
    <source>
        <dbReference type="Proteomes" id="UP000283269"/>
    </source>
</evidence>
<dbReference type="InParanoid" id="A0A409XAT8"/>
<accession>A0A409XAT8</accession>
<protein>
    <recommendedName>
        <fullName evidence="1">HTH Mu-type domain-containing protein</fullName>
    </recommendedName>
</protein>
<dbReference type="Proteomes" id="UP000283269">
    <property type="component" value="Unassembled WGS sequence"/>
</dbReference>
<dbReference type="GO" id="GO:0003677">
    <property type="term" value="F:DNA binding"/>
    <property type="evidence" value="ECO:0007669"/>
    <property type="project" value="InterPro"/>
</dbReference>
<evidence type="ECO:0000259" key="1">
    <source>
        <dbReference type="PROSITE" id="PS51702"/>
    </source>
</evidence>
<comment type="caution">
    <text evidence="2">The sequence shown here is derived from an EMBL/GenBank/DDBJ whole genome shotgun (WGS) entry which is preliminary data.</text>
</comment>
<reference evidence="2 3" key="1">
    <citation type="journal article" date="2018" name="Evol. Lett.">
        <title>Horizontal gene cluster transfer increased hallucinogenic mushroom diversity.</title>
        <authorList>
            <person name="Reynolds H.T."/>
            <person name="Vijayakumar V."/>
            <person name="Gluck-Thaler E."/>
            <person name="Korotkin H.B."/>
            <person name="Matheny P.B."/>
            <person name="Slot J.C."/>
        </authorList>
    </citation>
    <scope>NUCLEOTIDE SEQUENCE [LARGE SCALE GENOMIC DNA]</scope>
    <source>
        <strain evidence="2 3">2631</strain>
    </source>
</reference>
<keyword evidence="3" id="KW-1185">Reference proteome</keyword>
<gene>
    <name evidence="2" type="ORF">CVT25_000719</name>
</gene>
<sequence>MSLPQAAMAAIIKAQDLQLKTFRGCVTSGKRWVFFAYDAESATHGQNKIVYWLEPIPLGERHDPTVNLELILGILRDWVEHGHDNRLRFFEYPI</sequence>
<name>A0A409XAT8_PSICY</name>
<dbReference type="InterPro" id="IPR003314">
    <property type="entry name" value="Mu-type_HTH"/>
</dbReference>
<evidence type="ECO:0000313" key="2">
    <source>
        <dbReference type="EMBL" id="PPQ87882.1"/>
    </source>
</evidence>
<feature type="domain" description="HTH Mu-type" evidence="1">
    <location>
        <begin position="1"/>
        <end position="19"/>
    </location>
</feature>
<organism evidence="2 3">
    <name type="scientific">Psilocybe cyanescens</name>
    <dbReference type="NCBI Taxonomy" id="93625"/>
    <lineage>
        <taxon>Eukaryota</taxon>
        <taxon>Fungi</taxon>
        <taxon>Dikarya</taxon>
        <taxon>Basidiomycota</taxon>
        <taxon>Agaricomycotina</taxon>
        <taxon>Agaricomycetes</taxon>
        <taxon>Agaricomycetidae</taxon>
        <taxon>Agaricales</taxon>
        <taxon>Agaricineae</taxon>
        <taxon>Strophariaceae</taxon>
        <taxon>Psilocybe</taxon>
    </lineage>
</organism>
<dbReference type="PROSITE" id="PS51702">
    <property type="entry name" value="HTH_MU"/>
    <property type="match status" value="1"/>
</dbReference>
<dbReference type="OrthoDB" id="3248728at2759"/>
<dbReference type="AlphaFoldDB" id="A0A409XAT8"/>
<proteinExistence type="predicted"/>
<dbReference type="EMBL" id="NHYD01002189">
    <property type="protein sequence ID" value="PPQ87882.1"/>
    <property type="molecule type" value="Genomic_DNA"/>
</dbReference>